<evidence type="ECO:0008006" key="4">
    <source>
        <dbReference type="Google" id="ProtNLM"/>
    </source>
</evidence>
<feature type="region of interest" description="Disordered" evidence="1">
    <location>
        <begin position="426"/>
        <end position="521"/>
    </location>
</feature>
<dbReference type="PANTHER" id="PTHR15410">
    <property type="entry name" value="HIRA-INTERACTING PROTEIN 3"/>
    <property type="match status" value="1"/>
</dbReference>
<feature type="compositionally biased region" description="Acidic residues" evidence="1">
    <location>
        <begin position="478"/>
        <end position="493"/>
    </location>
</feature>
<feature type="compositionally biased region" description="Basic residues" evidence="1">
    <location>
        <begin position="167"/>
        <end position="178"/>
    </location>
</feature>
<dbReference type="GO" id="GO:0005634">
    <property type="term" value="C:nucleus"/>
    <property type="evidence" value="ECO:0007669"/>
    <property type="project" value="TreeGrafter"/>
</dbReference>
<proteinExistence type="predicted"/>
<feature type="compositionally biased region" description="Low complexity" evidence="1">
    <location>
        <begin position="69"/>
        <end position="79"/>
    </location>
</feature>
<organism evidence="2 3">
    <name type="scientific">Gnomoniopsis smithogilvyi</name>
    <dbReference type="NCBI Taxonomy" id="1191159"/>
    <lineage>
        <taxon>Eukaryota</taxon>
        <taxon>Fungi</taxon>
        <taxon>Dikarya</taxon>
        <taxon>Ascomycota</taxon>
        <taxon>Pezizomycotina</taxon>
        <taxon>Sordariomycetes</taxon>
        <taxon>Sordariomycetidae</taxon>
        <taxon>Diaporthales</taxon>
        <taxon>Gnomoniaceae</taxon>
        <taxon>Gnomoniopsis</taxon>
    </lineage>
</organism>
<evidence type="ECO:0000313" key="2">
    <source>
        <dbReference type="EMBL" id="KAJ4387640.1"/>
    </source>
</evidence>
<feature type="region of interest" description="Disordered" evidence="1">
    <location>
        <begin position="63"/>
        <end position="352"/>
    </location>
</feature>
<protein>
    <recommendedName>
        <fullName evidence="4">Transcriptional regulator</fullName>
    </recommendedName>
</protein>
<keyword evidence="3" id="KW-1185">Reference proteome</keyword>
<gene>
    <name evidence="2" type="ORF">N0V93_008237</name>
</gene>
<reference evidence="2" key="1">
    <citation type="submission" date="2022-10" db="EMBL/GenBank/DDBJ databases">
        <title>Tapping the CABI collections for fungal endophytes: first genome assemblies for Collariella, Neodidymelliopsis, Ascochyta clinopodiicola, Didymella pomorum, Didymosphaeria variabile, Neocosmospora piperis and Neocucurbitaria cava.</title>
        <authorList>
            <person name="Hill R."/>
        </authorList>
    </citation>
    <scope>NUCLEOTIDE SEQUENCE</scope>
    <source>
        <strain evidence="2">IMI 355082</strain>
    </source>
</reference>
<feature type="compositionally biased region" description="Basic residues" evidence="1">
    <location>
        <begin position="103"/>
        <end position="128"/>
    </location>
</feature>
<comment type="caution">
    <text evidence="2">The sequence shown here is derived from an EMBL/GenBank/DDBJ whole genome shotgun (WGS) entry which is preliminary data.</text>
</comment>
<feature type="compositionally biased region" description="Acidic residues" evidence="1">
    <location>
        <begin position="454"/>
        <end position="464"/>
    </location>
</feature>
<evidence type="ECO:0000313" key="3">
    <source>
        <dbReference type="Proteomes" id="UP001140453"/>
    </source>
</evidence>
<dbReference type="EMBL" id="JAPEVB010000005">
    <property type="protein sequence ID" value="KAJ4387640.1"/>
    <property type="molecule type" value="Genomic_DNA"/>
</dbReference>
<dbReference type="Proteomes" id="UP001140453">
    <property type="component" value="Unassembled WGS sequence"/>
</dbReference>
<accession>A0A9W8YPN6</accession>
<dbReference type="OrthoDB" id="552755at2759"/>
<feature type="compositionally biased region" description="Acidic residues" evidence="1">
    <location>
        <begin position="131"/>
        <end position="161"/>
    </location>
</feature>
<dbReference type="PANTHER" id="PTHR15410:SF2">
    <property type="entry name" value="HIRA-INTERACTING PROTEIN 3"/>
    <property type="match status" value="1"/>
</dbReference>
<feature type="compositionally biased region" description="Basic residues" evidence="1">
    <location>
        <begin position="198"/>
        <end position="208"/>
    </location>
</feature>
<evidence type="ECO:0000256" key="1">
    <source>
        <dbReference type="SAM" id="MobiDB-lite"/>
    </source>
</evidence>
<dbReference type="AlphaFoldDB" id="A0A9W8YPN6"/>
<feature type="compositionally biased region" description="Acidic residues" evidence="1">
    <location>
        <begin position="182"/>
        <end position="193"/>
    </location>
</feature>
<dbReference type="InterPro" id="IPR037647">
    <property type="entry name" value="HIRIP3"/>
</dbReference>
<sequence length="521" mass="56434">MDDDALSAALVAAVRQLFQGPNRDQLSVNNVRKQVEEEHGLETGFFAGLEWKSRSKTLIKETVEELEAAETTSAAAPSSQITPPEEEAPKVKKAQKNGTKAKPAPKKVAPKKPAPKKKAAPPKKKKKHQSDDEDEDEESDLSELSEPSPTEDEESEAEISEEEVKPKKGKAPAKKQKKPKDESEESELSDLSEEEVKPKKKAPPKKGKPAAARGQKRKAAESDAEEVADEITISTSAAPVDKEASPSPSETKTEVAGFKSTATAPKDDDSSELSSVIDDDPPPKKKRKSKSAEPKPAPQKADNAADSSSELSSVIDDAPPPKKRKSKGAAAAPKSTGEKKPRGKAVGEDISPDEAEIKKLQGHLVKCGVRKIWAFELKKYGDDTKAKIRHLRDALRDVGMDGRFSESKAREIKERRELAKELEAVEEFGNLWGGAEGRRARRGAAPRKSLKEDSGDEEDEDGEGDGFGKGKKKKSADDGDGEEKDEEDEDGSDDGPKANARRRKARPELAFLGSDDSDSDD</sequence>
<name>A0A9W8YPN6_9PEZI</name>